<dbReference type="InterPro" id="IPR007110">
    <property type="entry name" value="Ig-like_dom"/>
</dbReference>
<dbReference type="GO" id="GO:0005911">
    <property type="term" value="C:cell-cell junction"/>
    <property type="evidence" value="ECO:0007669"/>
    <property type="project" value="TreeGrafter"/>
</dbReference>
<proteinExistence type="predicted"/>
<reference evidence="6" key="1">
    <citation type="submission" date="2020-07" db="EMBL/GenBank/DDBJ databases">
        <title>Clarias magur genome sequencing, assembly and annotation.</title>
        <authorList>
            <person name="Kushwaha B."/>
            <person name="Kumar R."/>
            <person name="Das P."/>
            <person name="Joshi C.G."/>
            <person name="Kumar D."/>
            <person name="Nagpure N.S."/>
            <person name="Pandey M."/>
            <person name="Agarwal S."/>
            <person name="Srivastava S."/>
            <person name="Singh M."/>
            <person name="Sahoo L."/>
            <person name="Jayasankar P."/>
            <person name="Meher P.K."/>
            <person name="Koringa P.G."/>
            <person name="Iquebal M.A."/>
            <person name="Das S.P."/>
            <person name="Bit A."/>
            <person name="Patnaik S."/>
            <person name="Patel N."/>
            <person name="Shah T.M."/>
            <person name="Hinsu A."/>
            <person name="Jena J.K."/>
        </authorList>
    </citation>
    <scope>NUCLEOTIDE SEQUENCE</scope>
    <source>
        <strain evidence="6">CIFAMagur01</strain>
        <tissue evidence="6">Testis</tissue>
    </source>
</reference>
<feature type="non-terminal residue" evidence="6">
    <location>
        <position position="198"/>
    </location>
</feature>
<comment type="subcellular location">
    <subcellularLocation>
        <location evidence="1">Membrane</location>
    </subcellularLocation>
</comment>
<keyword evidence="7" id="KW-1185">Reference proteome</keyword>
<feature type="non-terminal residue" evidence="6">
    <location>
        <position position="1"/>
    </location>
</feature>
<dbReference type="InterPro" id="IPR013783">
    <property type="entry name" value="Ig-like_fold"/>
</dbReference>
<evidence type="ECO:0000313" key="7">
    <source>
        <dbReference type="Proteomes" id="UP000727407"/>
    </source>
</evidence>
<name>A0A8J4URK7_CLAMG</name>
<dbReference type="PANTHER" id="PTHR12080">
    <property type="entry name" value="SIGNALING LYMPHOCYTIC ACTIVATION MOLECULE"/>
    <property type="match status" value="1"/>
</dbReference>
<dbReference type="SUPFAM" id="SSF48726">
    <property type="entry name" value="Immunoglobulin"/>
    <property type="match status" value="1"/>
</dbReference>
<evidence type="ECO:0000313" key="6">
    <source>
        <dbReference type="EMBL" id="KAF5900980.1"/>
    </source>
</evidence>
<comment type="caution">
    <text evidence="6">The sequence shown here is derived from an EMBL/GenBank/DDBJ whole genome shotgun (WGS) entry which is preliminary data.</text>
</comment>
<dbReference type="InterPro" id="IPR003599">
    <property type="entry name" value="Ig_sub"/>
</dbReference>
<dbReference type="Gene3D" id="2.60.40.10">
    <property type="entry name" value="Immunoglobulins"/>
    <property type="match status" value="2"/>
</dbReference>
<protein>
    <submittedName>
        <fullName evidence="6">SLAM family member 9-like</fullName>
    </submittedName>
</protein>
<evidence type="ECO:0000256" key="2">
    <source>
        <dbReference type="ARBA" id="ARBA00022729"/>
    </source>
</evidence>
<evidence type="ECO:0000256" key="1">
    <source>
        <dbReference type="ARBA" id="ARBA00004370"/>
    </source>
</evidence>
<evidence type="ECO:0000259" key="5">
    <source>
        <dbReference type="PROSITE" id="PS50835"/>
    </source>
</evidence>
<dbReference type="InterPro" id="IPR036179">
    <property type="entry name" value="Ig-like_dom_sf"/>
</dbReference>
<dbReference type="PANTHER" id="PTHR12080:SF59">
    <property type="entry name" value="HEPATIC AND GLIAL CELL ADHESION MOLECULE"/>
    <property type="match status" value="1"/>
</dbReference>
<evidence type="ECO:0000256" key="3">
    <source>
        <dbReference type="ARBA" id="ARBA00023136"/>
    </source>
</evidence>
<accession>A0A8J4URK7</accession>
<keyword evidence="3" id="KW-0472">Membrane</keyword>
<organism evidence="6 7">
    <name type="scientific">Clarias magur</name>
    <name type="common">Asian catfish</name>
    <name type="synonym">Macropteronotus magur</name>
    <dbReference type="NCBI Taxonomy" id="1594786"/>
    <lineage>
        <taxon>Eukaryota</taxon>
        <taxon>Metazoa</taxon>
        <taxon>Chordata</taxon>
        <taxon>Craniata</taxon>
        <taxon>Vertebrata</taxon>
        <taxon>Euteleostomi</taxon>
        <taxon>Actinopterygii</taxon>
        <taxon>Neopterygii</taxon>
        <taxon>Teleostei</taxon>
        <taxon>Ostariophysi</taxon>
        <taxon>Siluriformes</taxon>
        <taxon>Clariidae</taxon>
        <taxon>Clarias</taxon>
    </lineage>
</organism>
<feature type="domain" description="Ig-like" evidence="5">
    <location>
        <begin position="113"/>
        <end position="196"/>
    </location>
</feature>
<dbReference type="EMBL" id="QNUK01000122">
    <property type="protein sequence ID" value="KAF5900980.1"/>
    <property type="molecule type" value="Genomic_DNA"/>
</dbReference>
<gene>
    <name evidence="6" type="ORF">DAT39_009294</name>
</gene>
<keyword evidence="4" id="KW-0325">Glycoprotein</keyword>
<evidence type="ECO:0000256" key="4">
    <source>
        <dbReference type="ARBA" id="ARBA00023180"/>
    </source>
</evidence>
<dbReference type="AlphaFoldDB" id="A0A8J4URK7"/>
<sequence>IRSEDMRNVIGYAGETVVLKADVDTSWALKTIRWSIYSNSTLIGTFENNEIKDNRWPPFKDRLKLNKSNGDLTIKNLMKRDSMEYKVNIKGQTLKEEKTSHVHLEVRGEFHEPNITVVYKVLNAGKCIISLKCSSESENVSLMWKNESNFKEHFLSDCPNVNKEALMSTYFTNRDVNFSCIATDYNRNMSSQIKVKCQ</sequence>
<dbReference type="SMART" id="SM00409">
    <property type="entry name" value="IG"/>
    <property type="match status" value="1"/>
</dbReference>
<dbReference type="InterPro" id="IPR015631">
    <property type="entry name" value="CD2/SLAM_rcpt"/>
</dbReference>
<dbReference type="GO" id="GO:0016020">
    <property type="term" value="C:membrane"/>
    <property type="evidence" value="ECO:0007669"/>
    <property type="project" value="UniProtKB-SubCell"/>
</dbReference>
<dbReference type="PROSITE" id="PS50835">
    <property type="entry name" value="IG_LIKE"/>
    <property type="match status" value="1"/>
</dbReference>
<dbReference type="Proteomes" id="UP000727407">
    <property type="component" value="Unassembled WGS sequence"/>
</dbReference>
<keyword evidence="2" id="KW-0732">Signal</keyword>
<dbReference type="OrthoDB" id="8958824at2759"/>